<comment type="caution">
    <text evidence="1">The sequence shown here is derived from an EMBL/GenBank/DDBJ whole genome shotgun (WGS) entry which is preliminary data.</text>
</comment>
<keyword evidence="2" id="KW-1185">Reference proteome</keyword>
<accession>A0A2U1K1U0</accession>
<dbReference type="InterPro" id="IPR027417">
    <property type="entry name" value="P-loop_NTPase"/>
</dbReference>
<evidence type="ECO:0008006" key="3">
    <source>
        <dbReference type="Google" id="ProtNLM"/>
    </source>
</evidence>
<evidence type="ECO:0000313" key="1">
    <source>
        <dbReference type="EMBL" id="PWA10963.1"/>
    </source>
</evidence>
<gene>
    <name evidence="1" type="ORF">DB891_03790</name>
</gene>
<name>A0A2U1K1U0_9FLAO</name>
<organism evidence="1 2">
    <name type="scientific">Flavobacterium laiguense</name>
    <dbReference type="NCBI Taxonomy" id="2169409"/>
    <lineage>
        <taxon>Bacteria</taxon>
        <taxon>Pseudomonadati</taxon>
        <taxon>Bacteroidota</taxon>
        <taxon>Flavobacteriia</taxon>
        <taxon>Flavobacteriales</taxon>
        <taxon>Flavobacteriaceae</taxon>
        <taxon>Flavobacterium</taxon>
    </lineage>
</organism>
<dbReference type="Proteomes" id="UP000245618">
    <property type="component" value="Unassembled WGS sequence"/>
</dbReference>
<sequence>MKVADKIAKERILAKIKLIRASEGKSNPNESKEERKAAIERAKKDFPFMVQRYFPHYATFETPDFHIEYAKMIMKDKNFRGFCEWGRGLAKSVVCNILVPYWLWLNDEKIYLVIIGTNQTKATQLLEDLRLEFENNTQIIADFGEQKKFGGWDEKLWQTKDGNFIGQSLGIGQNCRGLRVGPLRPNYIVVDDIESKETISNEKNQDTLVTWIERSLIPTMDGATRRFMQANNAFAPIMIQKKLQSRHPKWKVHHIKAYDPITYKPRWYQKYGKNYYKEIEDDDILAALSEYNQEPHVEGKYWKPEDIQWTALPRIDHFECIVGHWDIAYAGTPKADYNAIRIWGLKDKQFYYITGYVKKSKMKPAVEFMADYQKWLPDSAKILWRFESQFWNDAVKEVIEKVEEEKSIDLRLTQVNIPKGKKESRIISQYSFYQNNRVWYNEKMKSHNDTIVGNALLLGIEPGYTGHDDAPDADEQCITFLSKWIPPKPPGRPMAGRVERKHVY</sequence>
<dbReference type="OrthoDB" id="1327410at2"/>
<proteinExistence type="predicted"/>
<dbReference type="RefSeq" id="WP_116760750.1">
    <property type="nucleotide sequence ID" value="NZ_QCZH01000002.1"/>
</dbReference>
<dbReference type="Gene3D" id="3.40.50.300">
    <property type="entry name" value="P-loop containing nucleotide triphosphate hydrolases"/>
    <property type="match status" value="1"/>
</dbReference>
<reference evidence="1 2" key="1">
    <citation type="submission" date="2018-04" db="EMBL/GenBank/DDBJ databases">
        <title>Flavobacterium sp. nov., isolated from glacier ice.</title>
        <authorList>
            <person name="Liu Q."/>
            <person name="Xin Y.-H."/>
        </authorList>
    </citation>
    <scope>NUCLEOTIDE SEQUENCE [LARGE SCALE GENOMIC DNA]</scope>
    <source>
        <strain evidence="1 2">LB2P30</strain>
    </source>
</reference>
<dbReference type="EMBL" id="QCZH01000002">
    <property type="protein sequence ID" value="PWA10963.1"/>
    <property type="molecule type" value="Genomic_DNA"/>
</dbReference>
<evidence type="ECO:0000313" key="2">
    <source>
        <dbReference type="Proteomes" id="UP000245618"/>
    </source>
</evidence>
<protein>
    <recommendedName>
        <fullName evidence="3">Terminase large subunit gp17-like C-terminal domain-containing protein</fullName>
    </recommendedName>
</protein>
<dbReference type="AlphaFoldDB" id="A0A2U1K1U0"/>